<reference evidence="1" key="2">
    <citation type="submission" date="2016-06" db="EMBL/GenBank/DDBJ databases">
        <title>The genome of a short-lived fish provides insights into sex chromosome evolution and the genetic control of aging.</title>
        <authorList>
            <person name="Reichwald K."/>
            <person name="Felder M."/>
            <person name="Petzold A."/>
            <person name="Koch P."/>
            <person name="Groth M."/>
            <person name="Platzer M."/>
        </authorList>
    </citation>
    <scope>NUCLEOTIDE SEQUENCE</scope>
    <source>
        <tissue evidence="1">Brain</tissue>
    </source>
</reference>
<dbReference type="EMBL" id="HAEJ01003363">
    <property type="protein sequence ID" value="SBS43820.1"/>
    <property type="molecule type" value="Transcribed_RNA"/>
</dbReference>
<gene>
    <name evidence="1" type="primary">TLN2</name>
</gene>
<feature type="non-terminal residue" evidence="1">
    <location>
        <position position="37"/>
    </location>
</feature>
<name>A0A1A7ZUX5_NOTFU</name>
<accession>A0A1A7ZUX5</accession>
<reference evidence="1" key="1">
    <citation type="submission" date="2016-05" db="EMBL/GenBank/DDBJ databases">
        <authorList>
            <person name="Lavstsen T."/>
            <person name="Jespersen J.S."/>
        </authorList>
    </citation>
    <scope>NUCLEOTIDE SEQUENCE</scope>
    <source>
        <tissue evidence="1">Brain</tissue>
    </source>
</reference>
<protein>
    <submittedName>
        <fullName evidence="1">Talin 2</fullName>
    </submittedName>
</protein>
<dbReference type="AlphaFoldDB" id="A0A1A7ZUX5"/>
<dbReference type="EMBL" id="HADY01007616">
    <property type="protein sequence ID" value="SBP46101.1"/>
    <property type="molecule type" value="Transcribed_RNA"/>
</dbReference>
<evidence type="ECO:0000313" key="1">
    <source>
        <dbReference type="EMBL" id="SBP46101.1"/>
    </source>
</evidence>
<sequence>MCLMIFLSSDSGAFLDSLSLLLIVPVPTFQDILEYKK</sequence>
<proteinExistence type="predicted"/>
<organism evidence="1">
    <name type="scientific">Nothobranchius furzeri</name>
    <name type="common">Turquoise killifish</name>
    <dbReference type="NCBI Taxonomy" id="105023"/>
    <lineage>
        <taxon>Eukaryota</taxon>
        <taxon>Metazoa</taxon>
        <taxon>Chordata</taxon>
        <taxon>Craniata</taxon>
        <taxon>Vertebrata</taxon>
        <taxon>Euteleostomi</taxon>
        <taxon>Actinopterygii</taxon>
        <taxon>Neopterygii</taxon>
        <taxon>Teleostei</taxon>
        <taxon>Neoteleostei</taxon>
        <taxon>Acanthomorphata</taxon>
        <taxon>Ovalentaria</taxon>
        <taxon>Atherinomorphae</taxon>
        <taxon>Cyprinodontiformes</taxon>
        <taxon>Nothobranchiidae</taxon>
        <taxon>Nothobranchius</taxon>
    </lineage>
</organism>